<reference evidence="2 3" key="1">
    <citation type="submission" date="2019-07" db="EMBL/GenBank/DDBJ databases">
        <title>Georgenia wutianyii sp. nov. and Georgenia *** sp. nov. isolated from plateau pika (Ochotona curzoniae) in the Qinghai-Tibet plateau of China.</title>
        <authorList>
            <person name="Tian Z."/>
        </authorList>
    </citation>
    <scope>NUCLEOTIDE SEQUENCE [LARGE SCALE GENOMIC DNA]</scope>
    <source>
        <strain evidence="2 3">Z446</strain>
    </source>
</reference>
<accession>A0A552WUY7</accession>
<evidence type="ECO:0000313" key="3">
    <source>
        <dbReference type="Proteomes" id="UP000318693"/>
    </source>
</evidence>
<name>A0A552WUY7_9MICO</name>
<dbReference type="InterPro" id="IPR036165">
    <property type="entry name" value="YefM-like_sf"/>
</dbReference>
<dbReference type="AlphaFoldDB" id="A0A552WUY7"/>
<sequence length="78" mass="8834">MRTVNMHEAKTQLSRLVKEEFIIANNGRPVARVVPILDAPPVPRIGFLPPEVASQMRVPEDFDDMMSEEIAELFGTER</sequence>
<organism evidence="2 3">
    <name type="scientific">Georgenia yuyongxinii</name>
    <dbReference type="NCBI Taxonomy" id="2589797"/>
    <lineage>
        <taxon>Bacteria</taxon>
        <taxon>Bacillati</taxon>
        <taxon>Actinomycetota</taxon>
        <taxon>Actinomycetes</taxon>
        <taxon>Micrococcales</taxon>
        <taxon>Bogoriellaceae</taxon>
        <taxon>Georgenia</taxon>
    </lineage>
</organism>
<dbReference type="EMBL" id="VJXR01000008">
    <property type="protein sequence ID" value="TRW46650.1"/>
    <property type="molecule type" value="Genomic_DNA"/>
</dbReference>
<comment type="caution">
    <text evidence="2">The sequence shown here is derived from an EMBL/GenBank/DDBJ whole genome shotgun (WGS) entry which is preliminary data.</text>
</comment>
<proteinExistence type="inferred from homology"/>
<dbReference type="Gene3D" id="3.40.1620.10">
    <property type="entry name" value="YefM-like domain"/>
    <property type="match status" value="1"/>
</dbReference>
<keyword evidence="3" id="KW-1185">Reference proteome</keyword>
<dbReference type="SUPFAM" id="SSF143120">
    <property type="entry name" value="YefM-like"/>
    <property type="match status" value="1"/>
</dbReference>
<evidence type="ECO:0000313" key="2">
    <source>
        <dbReference type="EMBL" id="TRW46650.1"/>
    </source>
</evidence>
<dbReference type="Proteomes" id="UP000318693">
    <property type="component" value="Unassembled WGS sequence"/>
</dbReference>
<gene>
    <name evidence="2" type="ORF">FJ693_04835</name>
</gene>
<evidence type="ECO:0000256" key="1">
    <source>
        <dbReference type="ARBA" id="ARBA00009981"/>
    </source>
</evidence>
<protein>
    <submittedName>
        <fullName evidence="2">Type II toxin-antitoxin system prevent-host-death family antitoxin</fullName>
    </submittedName>
</protein>
<comment type="similarity">
    <text evidence="1">Belongs to the phD/YefM antitoxin family.</text>
</comment>